<dbReference type="RefSeq" id="WP_285673820.1">
    <property type="nucleotide sequence ID" value="NZ_BSYI01000041.1"/>
</dbReference>
<dbReference type="Pfam" id="PF07103">
    <property type="entry name" value="DUF1365"/>
    <property type="match status" value="1"/>
</dbReference>
<evidence type="ECO:0000313" key="2">
    <source>
        <dbReference type="Proteomes" id="UP001239909"/>
    </source>
</evidence>
<dbReference type="EMBL" id="BSYI01000041">
    <property type="protein sequence ID" value="GMG84725.1"/>
    <property type="molecule type" value="Genomic_DNA"/>
</dbReference>
<protein>
    <submittedName>
        <fullName evidence="1">DUF1365 domain-containing protein</fullName>
    </submittedName>
</protein>
<organism evidence="1 2">
    <name type="scientific">Paralimibaculum aggregatum</name>
    <dbReference type="NCBI Taxonomy" id="3036245"/>
    <lineage>
        <taxon>Bacteria</taxon>
        <taxon>Pseudomonadati</taxon>
        <taxon>Pseudomonadota</taxon>
        <taxon>Alphaproteobacteria</taxon>
        <taxon>Rhodobacterales</taxon>
        <taxon>Paracoccaceae</taxon>
        <taxon>Paralimibaculum</taxon>
    </lineage>
</organism>
<keyword evidence="2" id="KW-1185">Reference proteome</keyword>
<dbReference type="InterPro" id="IPR010775">
    <property type="entry name" value="DUF1365"/>
</dbReference>
<dbReference type="PANTHER" id="PTHR33973">
    <property type="entry name" value="OS07G0153300 PROTEIN"/>
    <property type="match status" value="1"/>
</dbReference>
<gene>
    <name evidence="1" type="ORF">LNKW23_39410</name>
</gene>
<name>A0ABQ6LQA7_9RHOB</name>
<sequence>MRPEPGIRAAAPAPAEAPAETLAETPAACLYPGHVMHMRLSPFAHRFRYRVFTLLIDADRMAETCAPLRLLGFERRRLLSLWRRDHGPRDGTDLRPWVEARLAERGLPRPARIWLLSFPRILGYAFNPLSVYFCHDEAGALESVVYEVKNTFGDQHAYALPARPGRDGTVRHETDKGFFVSPFIGMDQRYAFTIRAPGERLALRIRQGDGSGPWLIAAQTGRRRPLSDASLLARWLSHPLMTVKVFAAIHWQALRLWRKGARFHRYRGPYPQADAAARQTNLG</sequence>
<accession>A0ABQ6LQA7</accession>
<comment type="caution">
    <text evidence="1">The sequence shown here is derived from an EMBL/GenBank/DDBJ whole genome shotgun (WGS) entry which is preliminary data.</text>
</comment>
<reference evidence="1 2" key="1">
    <citation type="submission" date="2023-04" db="EMBL/GenBank/DDBJ databases">
        <title>Marinoamorphus aggregata gen. nov., sp. Nov., isolate from tissue of brittle star Ophioplocus japonicus.</title>
        <authorList>
            <person name="Kawano K."/>
            <person name="Sawayama S."/>
            <person name="Nakagawa S."/>
        </authorList>
    </citation>
    <scope>NUCLEOTIDE SEQUENCE [LARGE SCALE GENOMIC DNA]</scope>
    <source>
        <strain evidence="1 2">NKW23</strain>
    </source>
</reference>
<proteinExistence type="predicted"/>
<dbReference type="Proteomes" id="UP001239909">
    <property type="component" value="Unassembled WGS sequence"/>
</dbReference>
<dbReference type="PANTHER" id="PTHR33973:SF4">
    <property type="entry name" value="OS07G0153300 PROTEIN"/>
    <property type="match status" value="1"/>
</dbReference>
<evidence type="ECO:0000313" key="1">
    <source>
        <dbReference type="EMBL" id="GMG84725.1"/>
    </source>
</evidence>